<evidence type="ECO:0000313" key="3">
    <source>
        <dbReference type="EMBL" id="MCA9727355.1"/>
    </source>
</evidence>
<gene>
    <name evidence="3" type="ORF">KC729_06705</name>
</gene>
<organism evidence="3 4">
    <name type="scientific">Eiseniibacteriota bacterium</name>
    <dbReference type="NCBI Taxonomy" id="2212470"/>
    <lineage>
        <taxon>Bacteria</taxon>
        <taxon>Candidatus Eiseniibacteriota</taxon>
    </lineage>
</organism>
<reference evidence="3" key="2">
    <citation type="journal article" date="2021" name="Microbiome">
        <title>Successional dynamics and alternative stable states in a saline activated sludge microbial community over 9 years.</title>
        <authorList>
            <person name="Wang Y."/>
            <person name="Ye J."/>
            <person name="Ju F."/>
            <person name="Liu L."/>
            <person name="Boyd J.A."/>
            <person name="Deng Y."/>
            <person name="Parks D.H."/>
            <person name="Jiang X."/>
            <person name="Yin X."/>
            <person name="Woodcroft B.J."/>
            <person name="Tyson G.W."/>
            <person name="Hugenholtz P."/>
            <person name="Polz M.F."/>
            <person name="Zhang T."/>
        </authorList>
    </citation>
    <scope>NUCLEOTIDE SEQUENCE</scope>
    <source>
        <strain evidence="3">HKST-UBA01</strain>
    </source>
</reference>
<feature type="domain" description="LTD" evidence="2">
    <location>
        <begin position="73"/>
        <end position="182"/>
    </location>
</feature>
<dbReference type="InterPro" id="IPR036116">
    <property type="entry name" value="FN3_sf"/>
</dbReference>
<dbReference type="PROSITE" id="PS51841">
    <property type="entry name" value="LTD"/>
    <property type="match status" value="1"/>
</dbReference>
<dbReference type="AlphaFoldDB" id="A0A956M000"/>
<comment type="caution">
    <text evidence="3">The sequence shown here is derived from an EMBL/GenBank/DDBJ whole genome shotgun (WGS) entry which is preliminary data.</text>
</comment>
<dbReference type="InterPro" id="IPR013783">
    <property type="entry name" value="Ig-like_fold"/>
</dbReference>
<evidence type="ECO:0000256" key="1">
    <source>
        <dbReference type="SAM" id="MobiDB-lite"/>
    </source>
</evidence>
<dbReference type="InterPro" id="IPR001322">
    <property type="entry name" value="Lamin_tail_dom"/>
</dbReference>
<evidence type="ECO:0000259" key="2">
    <source>
        <dbReference type="PROSITE" id="PS51841"/>
    </source>
</evidence>
<accession>A0A956M000</accession>
<dbReference type="SUPFAM" id="SSF49265">
    <property type="entry name" value="Fibronectin type III"/>
    <property type="match status" value="1"/>
</dbReference>
<feature type="non-terminal residue" evidence="3">
    <location>
        <position position="1"/>
    </location>
</feature>
<protein>
    <recommendedName>
        <fullName evidence="2">LTD domain-containing protein</fullName>
    </recommendedName>
</protein>
<feature type="compositionally biased region" description="Polar residues" evidence="1">
    <location>
        <begin position="230"/>
        <end position="242"/>
    </location>
</feature>
<feature type="region of interest" description="Disordered" evidence="1">
    <location>
        <begin position="230"/>
        <end position="259"/>
    </location>
</feature>
<reference evidence="3" key="1">
    <citation type="submission" date="2020-04" db="EMBL/GenBank/DDBJ databases">
        <authorList>
            <person name="Zhang T."/>
        </authorList>
    </citation>
    <scope>NUCLEOTIDE SEQUENCE</scope>
    <source>
        <strain evidence="3">HKST-UBA01</strain>
    </source>
</reference>
<proteinExistence type="predicted"/>
<feature type="compositionally biased region" description="Polar residues" evidence="1">
    <location>
        <begin position="250"/>
        <end position="259"/>
    </location>
</feature>
<dbReference type="PANTHER" id="PTHR42834:SF1">
    <property type="entry name" value="ENDONUCLEASE_EXONUCLEASE_PHOSPHATASE FAMILY PROTEIN (AFU_ORTHOLOGUE AFUA_3G09210)"/>
    <property type="match status" value="1"/>
</dbReference>
<dbReference type="Gene3D" id="2.60.40.10">
    <property type="entry name" value="Immunoglobulins"/>
    <property type="match status" value="1"/>
</dbReference>
<name>A0A956M000_UNCEI</name>
<sequence>DGSVDLDWSNNGEPDLAGYNVYRATSSGGPYSQLNGSLLAASLYTDATVANGTTYYYVVTAQDATGNESAAGNEATATPVSPGGDPVVWINELHYDNSGRDTGEFAEVAGTAGTDLTGWQLLGYNGSDGSVYRTVNLSGTVPNQQAGFGTRSFSMGLQNGSPDGIALVDPQGNVVQFLSYEGSFTATSGVASGMTSTDIGVAEGSGTPVGYSLQLAGTGTSPADFTWQTPSSATAGVPNSGQTFGGALTASGSWSSDAE</sequence>
<dbReference type="PANTHER" id="PTHR42834">
    <property type="entry name" value="ENDONUCLEASE/EXONUCLEASE/PHOSPHATASE FAMILY PROTEIN (AFU_ORTHOLOGUE AFUA_3G09210)"/>
    <property type="match status" value="1"/>
</dbReference>
<dbReference type="EMBL" id="JAGQHR010000150">
    <property type="protein sequence ID" value="MCA9727355.1"/>
    <property type="molecule type" value="Genomic_DNA"/>
</dbReference>
<dbReference type="Proteomes" id="UP000697710">
    <property type="component" value="Unassembled WGS sequence"/>
</dbReference>
<evidence type="ECO:0000313" key="4">
    <source>
        <dbReference type="Proteomes" id="UP000697710"/>
    </source>
</evidence>